<dbReference type="Gene3D" id="3.40.630.30">
    <property type="match status" value="1"/>
</dbReference>
<dbReference type="GO" id="GO:0016746">
    <property type="term" value="F:acyltransferase activity"/>
    <property type="evidence" value="ECO:0007669"/>
    <property type="project" value="UniProtKB-KW"/>
</dbReference>
<dbReference type="EMBL" id="JAVLVT010000001">
    <property type="protein sequence ID" value="MDS1269478.1"/>
    <property type="molecule type" value="Genomic_DNA"/>
</dbReference>
<name>A0ABU2H2F5_9ACTN</name>
<proteinExistence type="predicted"/>
<dbReference type="CDD" id="cd04301">
    <property type="entry name" value="NAT_SF"/>
    <property type="match status" value="1"/>
</dbReference>
<dbReference type="InterPro" id="IPR000182">
    <property type="entry name" value="GNAT_dom"/>
</dbReference>
<keyword evidence="3" id="KW-1185">Reference proteome</keyword>
<protein>
    <submittedName>
        <fullName evidence="2">GNAT family N-acetyltransferase</fullName>
        <ecNumber evidence="2">2.3.1.-</ecNumber>
    </submittedName>
</protein>
<comment type="caution">
    <text evidence="2">The sequence shown here is derived from an EMBL/GenBank/DDBJ whole genome shotgun (WGS) entry which is preliminary data.</text>
</comment>
<organism evidence="2 3">
    <name type="scientific">Lipingzhangella rawalii</name>
    <dbReference type="NCBI Taxonomy" id="2055835"/>
    <lineage>
        <taxon>Bacteria</taxon>
        <taxon>Bacillati</taxon>
        <taxon>Actinomycetota</taxon>
        <taxon>Actinomycetes</taxon>
        <taxon>Streptosporangiales</taxon>
        <taxon>Nocardiopsidaceae</taxon>
        <taxon>Lipingzhangella</taxon>
    </lineage>
</organism>
<feature type="domain" description="N-acetyltransferase" evidence="1">
    <location>
        <begin position="53"/>
        <end position="201"/>
    </location>
</feature>
<keyword evidence="2" id="KW-0808">Transferase</keyword>
<dbReference type="RefSeq" id="WP_310910944.1">
    <property type="nucleotide sequence ID" value="NZ_JAVLVT010000001.1"/>
</dbReference>
<dbReference type="SUPFAM" id="SSF55729">
    <property type="entry name" value="Acyl-CoA N-acyltransferases (Nat)"/>
    <property type="match status" value="1"/>
</dbReference>
<dbReference type="Pfam" id="PF13508">
    <property type="entry name" value="Acetyltransf_7"/>
    <property type="match status" value="1"/>
</dbReference>
<evidence type="ECO:0000259" key="1">
    <source>
        <dbReference type="PROSITE" id="PS51186"/>
    </source>
</evidence>
<evidence type="ECO:0000313" key="2">
    <source>
        <dbReference type="EMBL" id="MDS1269478.1"/>
    </source>
</evidence>
<keyword evidence="2" id="KW-0012">Acyltransferase</keyword>
<dbReference type="EC" id="2.3.1.-" evidence="2"/>
<accession>A0ABU2H2F5</accession>
<gene>
    <name evidence="2" type="ORF">RIF23_04110</name>
</gene>
<evidence type="ECO:0000313" key="3">
    <source>
        <dbReference type="Proteomes" id="UP001250214"/>
    </source>
</evidence>
<reference evidence="3" key="1">
    <citation type="submission" date="2023-07" db="EMBL/GenBank/DDBJ databases">
        <title>Novel species in the genus Lipingzhangella isolated from Sambhar Salt Lake.</title>
        <authorList>
            <person name="Jiya N."/>
            <person name="Kajale S."/>
            <person name="Sharma A."/>
        </authorList>
    </citation>
    <scope>NUCLEOTIDE SEQUENCE [LARGE SCALE GENOMIC DNA]</scope>
    <source>
        <strain evidence="3">LS1_29</strain>
    </source>
</reference>
<sequence length="221" mass="24309">MSTAPGTGDTNRSNHTGATIPLHELGAASFVTMIPTLVDIYRCAMQPPDYQLIGRREIMERHTTIPGFHAVAAAGPTSPDAAPRIVGFAYGFPGRPGQWWFDTVTAALRDRDAAARSSLREPFEIAEFHVHPDWQGQGVGRRLLERLTAVRSERTAVLSTHSGDSRARKLYRAYGFTDILTDFYFPGNPDQPFTIMTTWLPLPELQPHPDAGTPPASRLTG</sequence>
<dbReference type="Proteomes" id="UP001250214">
    <property type="component" value="Unassembled WGS sequence"/>
</dbReference>
<dbReference type="PROSITE" id="PS51186">
    <property type="entry name" value="GNAT"/>
    <property type="match status" value="1"/>
</dbReference>
<dbReference type="InterPro" id="IPR016181">
    <property type="entry name" value="Acyl_CoA_acyltransferase"/>
</dbReference>